<evidence type="ECO:0000313" key="2">
    <source>
        <dbReference type="Proteomes" id="UP000006729"/>
    </source>
</evidence>
<accession>A0ACC0SPT8</accession>
<organism evidence="1 2">
    <name type="scientific">Populus trichocarpa</name>
    <name type="common">Western balsam poplar</name>
    <name type="synonym">Populus balsamifera subsp. trichocarpa</name>
    <dbReference type="NCBI Taxonomy" id="3694"/>
    <lineage>
        <taxon>Eukaryota</taxon>
        <taxon>Viridiplantae</taxon>
        <taxon>Streptophyta</taxon>
        <taxon>Embryophyta</taxon>
        <taxon>Tracheophyta</taxon>
        <taxon>Spermatophyta</taxon>
        <taxon>Magnoliopsida</taxon>
        <taxon>eudicotyledons</taxon>
        <taxon>Gunneridae</taxon>
        <taxon>Pentapetalae</taxon>
        <taxon>rosids</taxon>
        <taxon>fabids</taxon>
        <taxon>Malpighiales</taxon>
        <taxon>Salicaceae</taxon>
        <taxon>Saliceae</taxon>
        <taxon>Populus</taxon>
    </lineage>
</organism>
<dbReference type="EMBL" id="CM009296">
    <property type="protein sequence ID" value="KAI9391220.1"/>
    <property type="molecule type" value="Genomic_DNA"/>
</dbReference>
<keyword evidence="2" id="KW-1185">Reference proteome</keyword>
<evidence type="ECO:0000313" key="1">
    <source>
        <dbReference type="EMBL" id="KAI9391220.1"/>
    </source>
</evidence>
<protein>
    <submittedName>
        <fullName evidence="1">Uncharacterized protein</fullName>
    </submittedName>
</protein>
<name>A0ACC0SPT8_POPTR</name>
<sequence>MSQESIRVVKLFQSNCPYSSQHLRTPEVTASLVPFLQLSLVLQTSAHQIGSLPALRSKPGMNSFWRSVKITRKSSLYYIGFCRALIAVIRKDFFFQINSMEPDK</sequence>
<comment type="caution">
    <text evidence="1">The sequence shown here is derived from an EMBL/GenBank/DDBJ whole genome shotgun (WGS) entry which is preliminary data.</text>
</comment>
<proteinExistence type="predicted"/>
<reference evidence="1 2" key="1">
    <citation type="journal article" date="2006" name="Science">
        <title>The genome of black cottonwood, Populus trichocarpa (Torr. &amp; Gray).</title>
        <authorList>
            <person name="Tuskan G.A."/>
            <person name="Difazio S."/>
            <person name="Jansson S."/>
            <person name="Bohlmann J."/>
            <person name="Grigoriev I."/>
            <person name="Hellsten U."/>
            <person name="Putnam N."/>
            <person name="Ralph S."/>
            <person name="Rombauts S."/>
            <person name="Salamov A."/>
            <person name="Schein J."/>
            <person name="Sterck L."/>
            <person name="Aerts A."/>
            <person name="Bhalerao R.R."/>
            <person name="Bhalerao R.P."/>
            <person name="Blaudez D."/>
            <person name="Boerjan W."/>
            <person name="Brun A."/>
            <person name="Brunner A."/>
            <person name="Busov V."/>
            <person name="Campbell M."/>
            <person name="Carlson J."/>
            <person name="Chalot M."/>
            <person name="Chapman J."/>
            <person name="Chen G.L."/>
            <person name="Cooper D."/>
            <person name="Coutinho P.M."/>
            <person name="Couturier J."/>
            <person name="Covert S."/>
            <person name="Cronk Q."/>
            <person name="Cunningham R."/>
            <person name="Davis J."/>
            <person name="Degroeve S."/>
            <person name="Dejardin A."/>
            <person name="Depamphilis C."/>
            <person name="Detter J."/>
            <person name="Dirks B."/>
            <person name="Dubchak I."/>
            <person name="Duplessis S."/>
            <person name="Ehlting J."/>
            <person name="Ellis B."/>
            <person name="Gendler K."/>
            <person name="Goodstein D."/>
            <person name="Gribskov M."/>
            <person name="Grimwood J."/>
            <person name="Groover A."/>
            <person name="Gunter L."/>
            <person name="Hamberger B."/>
            <person name="Heinze B."/>
            <person name="Helariutta Y."/>
            <person name="Henrissat B."/>
            <person name="Holligan D."/>
            <person name="Holt R."/>
            <person name="Huang W."/>
            <person name="Islam-Faridi N."/>
            <person name="Jones S."/>
            <person name="Jones-Rhoades M."/>
            <person name="Jorgensen R."/>
            <person name="Joshi C."/>
            <person name="Kangasjarvi J."/>
            <person name="Karlsson J."/>
            <person name="Kelleher C."/>
            <person name="Kirkpatrick R."/>
            <person name="Kirst M."/>
            <person name="Kohler A."/>
            <person name="Kalluri U."/>
            <person name="Larimer F."/>
            <person name="Leebens-Mack J."/>
            <person name="Leple J.C."/>
            <person name="Locascio P."/>
            <person name="Lou Y."/>
            <person name="Lucas S."/>
            <person name="Martin F."/>
            <person name="Montanini B."/>
            <person name="Napoli C."/>
            <person name="Nelson D.R."/>
            <person name="Nelson C."/>
            <person name="Nieminen K."/>
            <person name="Nilsson O."/>
            <person name="Pereda V."/>
            <person name="Peter G."/>
            <person name="Philippe R."/>
            <person name="Pilate G."/>
            <person name="Poliakov A."/>
            <person name="Razumovskaya J."/>
            <person name="Richardson P."/>
            <person name="Rinaldi C."/>
            <person name="Ritland K."/>
            <person name="Rouze P."/>
            <person name="Ryaboy D."/>
            <person name="Schmutz J."/>
            <person name="Schrader J."/>
            <person name="Segerman B."/>
            <person name="Shin H."/>
            <person name="Siddiqui A."/>
            <person name="Sterky F."/>
            <person name="Terry A."/>
            <person name="Tsai C.J."/>
            <person name="Uberbacher E."/>
            <person name="Unneberg P."/>
            <person name="Vahala J."/>
            <person name="Wall K."/>
            <person name="Wessler S."/>
            <person name="Yang G."/>
            <person name="Yin T."/>
            <person name="Douglas C."/>
            <person name="Marra M."/>
            <person name="Sandberg G."/>
            <person name="Van de Peer Y."/>
            <person name="Rokhsar D."/>
        </authorList>
    </citation>
    <scope>NUCLEOTIDE SEQUENCE [LARGE SCALE GENOMIC DNA]</scope>
    <source>
        <strain evidence="2">cv. Nisqually</strain>
    </source>
</reference>
<gene>
    <name evidence="1" type="ORF">POPTR_007G061801v4</name>
</gene>
<dbReference type="Proteomes" id="UP000006729">
    <property type="component" value="Chromosome 7"/>
</dbReference>